<gene>
    <name evidence="2" type="ORF">ABIE13_000587</name>
</gene>
<name>A0ABV2Q485_9BURK</name>
<dbReference type="Proteomes" id="UP001549320">
    <property type="component" value="Unassembled WGS sequence"/>
</dbReference>
<dbReference type="InterPro" id="IPR000674">
    <property type="entry name" value="Ald_Oxase/Xan_DH_a/b"/>
</dbReference>
<dbReference type="InterPro" id="IPR008274">
    <property type="entry name" value="AldOxase/xan_DH_MoCoBD1"/>
</dbReference>
<dbReference type="SMART" id="SM01008">
    <property type="entry name" value="Ald_Xan_dh_C"/>
    <property type="match status" value="1"/>
</dbReference>
<dbReference type="Pfam" id="PF20256">
    <property type="entry name" value="MoCoBD_2"/>
    <property type="match status" value="2"/>
</dbReference>
<dbReference type="SUPFAM" id="SSF56003">
    <property type="entry name" value="Molybdenum cofactor-binding domain"/>
    <property type="match status" value="2"/>
</dbReference>
<dbReference type="InterPro" id="IPR006311">
    <property type="entry name" value="TAT_signal"/>
</dbReference>
<dbReference type="InterPro" id="IPR012368">
    <property type="entry name" value="OxRdtase_Mopterin-bd_su_IorB"/>
</dbReference>
<keyword evidence="3" id="KW-1185">Reference proteome</keyword>
<dbReference type="PIRSF" id="PIRSF036389">
    <property type="entry name" value="IOR_B"/>
    <property type="match status" value="1"/>
</dbReference>
<dbReference type="PANTHER" id="PTHR47495:SF2">
    <property type="entry name" value="ALDEHYDE DEHYDROGENASE"/>
    <property type="match status" value="1"/>
</dbReference>
<dbReference type="RefSeq" id="WP_354440960.1">
    <property type="nucleotide sequence ID" value="NZ_JBEPSH010000001.1"/>
</dbReference>
<protein>
    <submittedName>
        <fullName evidence="2">Isoquinoline 1-oxidoreductase beta subunit</fullName>
        <ecNumber evidence="2">1.3.99.16</ecNumber>
    </submittedName>
</protein>
<evidence type="ECO:0000259" key="1">
    <source>
        <dbReference type="SMART" id="SM01008"/>
    </source>
</evidence>
<dbReference type="Gene3D" id="3.30.365.10">
    <property type="entry name" value="Aldehyde oxidase/xanthine dehydrogenase, molybdopterin binding domain"/>
    <property type="match status" value="3"/>
</dbReference>
<dbReference type="EMBL" id="JBEPSH010000001">
    <property type="protein sequence ID" value="MET4575490.1"/>
    <property type="molecule type" value="Genomic_DNA"/>
</dbReference>
<dbReference type="PROSITE" id="PS51318">
    <property type="entry name" value="TAT"/>
    <property type="match status" value="1"/>
</dbReference>
<dbReference type="PANTHER" id="PTHR47495">
    <property type="entry name" value="ALDEHYDE DEHYDROGENASE"/>
    <property type="match status" value="1"/>
</dbReference>
<accession>A0ABV2Q485</accession>
<dbReference type="InterPro" id="IPR046867">
    <property type="entry name" value="AldOxase/xan_DH_MoCoBD2"/>
</dbReference>
<sequence length="721" mass="76764">MSSAIDVSRRVFLAGGGTLVLGVAFQGLPGAKAQAVQATPGFSPNAYVRIDADETVTLTMARVEMGQGIYTALAMLIAEELEVPLAQVRFAHAPPDGSHYGNPRAGGAQITGGSNSVMGAWEPMRIAGATARLMLLEAAAQQWQVKANECFAREGYVIHTRTGRRLSYGQLSRQASNVAVPRQVTLKSPQSFKLIGQPAKRIDVAGKVNGQAIYGIDARLPGMRFAAVAACPVFGGRLSQVDDEAALLVPGVSQVVRIDNAVAVIASHTWAARQGLAALKIVWHEGANASISSDDLRADLVRGLDQEQAGLALAKGDAESAMRAAARQVTATYYSPFLAHAALEPVNCTVEIRADSCDVWVGTQAPVRARDAASRGSGLQADKVRIHNHLLGGGFGRRLEADYVEQSAELAKGIKGPVQFIWSREEDIQHDIPRPCYVDRFTAALDPSGHPLAVAHRVVGSSIVARVAPGLFRDGVDRDAVEAGLGPYHWPAAKLDFVRKEPMPGLITGWWRGVGPTHNCFVVESFVDELAAAADRDPVAYRLALLPLDNRSRAVLELVAAKSGWQQPMSKASKPGERRGRGVSLLHAFGSYLAQVVEVTVNDAGEIRVDRVVCAVDCGMVVNPDTVKAQIDGGIQFGVGAALWSEITIQKGRIVQSNFHDYRMLRLSEAPRVEVHIMASTAAPGGVGEPGTSAVMPAIANAVAHATGQRLRSLPLQLQKI</sequence>
<dbReference type="GO" id="GO:0047121">
    <property type="term" value="F:isoquinoline 1-oxidoreductase activity"/>
    <property type="evidence" value="ECO:0007669"/>
    <property type="project" value="UniProtKB-EC"/>
</dbReference>
<organism evidence="2 3">
    <name type="scientific">Ottowia thiooxydans</name>
    <dbReference type="NCBI Taxonomy" id="219182"/>
    <lineage>
        <taxon>Bacteria</taxon>
        <taxon>Pseudomonadati</taxon>
        <taxon>Pseudomonadota</taxon>
        <taxon>Betaproteobacteria</taxon>
        <taxon>Burkholderiales</taxon>
        <taxon>Comamonadaceae</taxon>
        <taxon>Ottowia</taxon>
    </lineage>
</organism>
<dbReference type="Gene3D" id="3.90.1170.50">
    <property type="entry name" value="Aldehyde oxidase/xanthine dehydrogenase, a/b hammerhead"/>
    <property type="match status" value="1"/>
</dbReference>
<reference evidence="2 3" key="1">
    <citation type="submission" date="2024-06" db="EMBL/GenBank/DDBJ databases">
        <title>Sorghum-associated microbial communities from plants grown in Nebraska, USA.</title>
        <authorList>
            <person name="Schachtman D."/>
        </authorList>
    </citation>
    <scope>NUCLEOTIDE SEQUENCE [LARGE SCALE GENOMIC DNA]</scope>
    <source>
        <strain evidence="2 3">2709</strain>
    </source>
</reference>
<feature type="domain" description="Aldehyde oxidase/xanthine dehydrogenase a/b hammerhead" evidence="1">
    <location>
        <begin position="209"/>
        <end position="287"/>
    </location>
</feature>
<dbReference type="Pfam" id="PF02738">
    <property type="entry name" value="MoCoBD_1"/>
    <property type="match status" value="1"/>
</dbReference>
<proteinExistence type="predicted"/>
<keyword evidence="2" id="KW-0560">Oxidoreductase</keyword>
<evidence type="ECO:0000313" key="3">
    <source>
        <dbReference type="Proteomes" id="UP001549320"/>
    </source>
</evidence>
<dbReference type="InterPro" id="IPR037165">
    <property type="entry name" value="AldOxase/xan_DH_Mopterin-bd_sf"/>
</dbReference>
<dbReference type="InterPro" id="IPR052516">
    <property type="entry name" value="N-heterocyclic_Hydroxylase"/>
</dbReference>
<comment type="caution">
    <text evidence="2">The sequence shown here is derived from an EMBL/GenBank/DDBJ whole genome shotgun (WGS) entry which is preliminary data.</text>
</comment>
<evidence type="ECO:0000313" key="2">
    <source>
        <dbReference type="EMBL" id="MET4575490.1"/>
    </source>
</evidence>
<dbReference type="EC" id="1.3.99.16" evidence="2"/>